<keyword evidence="4" id="KW-0758">Storage protein</keyword>
<dbReference type="STRING" id="27835.A0A0N4XZL6"/>
<dbReference type="PROSITE" id="PS51233">
    <property type="entry name" value="VWFD"/>
    <property type="match status" value="1"/>
</dbReference>
<feature type="domain" description="VWFD" evidence="9">
    <location>
        <begin position="1310"/>
        <end position="1478"/>
    </location>
</feature>
<keyword evidence="2" id="KW-0964">Secreted</keyword>
<sequence length="1631" mass="193971">MRFALLALVGVALAVHNTVDVLLLKPRNEYVFRFEGDVHSGLPLPTDVKMSRIQAMVHLQIPDDHHAIMKLSDIRFGTGEDDRKEVFKPIDDLKVLTISKEYIKFLEMPVRFVYKNGMVSDLMFFEKDVTWSTNVKRSIINMLQLNLNKIGITGETYMLKDEIMTDNDYFTVTERTIEGDCEVAYTILKKKDFTTEVSKSVNFDKCTRRPETMYNFRLLTECKECKETDVFEPVTTYNYVLEKDVLKNVEVRSVYTLTIQNEPVLKTEVRTRLTYEDVKPIVSEFEWNDGKKEILIYSDKVEKEVERFYMYGDKVEVYPYEDVKDKVETIRHIIDELKELKDNKYESTHLFSRLVFMFRMLTVEELKEVHHKIYMDVDERMKTLIEHTLATAGTMNTITHLIEHMKMENFKIYKLVHLLKTIQKTPYPSPVIVDEMLRFMEHELVVDSPVVRQTLWLTIGSLMRGVVGHTMDKTIIKENVRDLKTRYLNIIMKEFEKADTIYEKVLALKTLANAGIDISVYELEKIILNKREELPVRMEAIDALRLLKYTMPRKIQSILMPVYQSRVEQPELRMAALVRIMHTLPHQPIIVQIITTMEREPNQQVAVFTYDLLHSLAKSTHVYYKKLANEIRPLLTVTRFQRPERILTSTYKHFTMFDEKYLTGVNMDFATIFGKNSVWPKEMMVSLDTVFSGLWNKYFYQLGLSQQNIEKIVLKVMNKLSMLEKNSNTVVRGRRIRESLTLLKEIAKKLNIQPRVTDDRTPYVMLYVRYKDVDYAVLPIDERMIDYLLEKFLRDGKLEHREIERILTRDPEFQLHSFMYLHEYHRKVPTTLGLPLIMNCKLPMVMSAEGDFTIEMIDTGIRLRLNTMPSVASTVFTYMKVWNPIFEQGVKIVRSLEAQLPVNVDIELMYRNGLEVRFTKEMPTEEKTLFRFVSRPMTFFRFLGDMTVNPETELKTIVVPMWRHLHREKEYVYNIWGLKTVLRGNYLTNWNLRNVLLGDYDWEFVVIPTREAPKKIRFVVNIEKIRKMRMEKIDFTNLFEKEFEIEKDEYDMILEKDRREHFHRIVRDTEMKNGFTQRILMKVETVDSPVDRYGNVDFVTVCDEELRYCKLTMDGKRSPIGDERRDWKIFGKMQFHLPIMPKSLTELKKQLHREVQGLVELKWGTDKLNELNMKIQLEQSKEQKGWLRMLNKEHKGLTAYDLLVKASRLNQLKVVVNYDLTPRMKNIFEHLFNYLRGYVFWHSKVTMLKNDNNKIFLKLNVDPMSRRMINVLLETPYERMELVNFMVPTLWLPTIAKRFVYDVRSKIDMPVCEFKNNRVRTFDDVVFRVPLTNCYTIIAKDCSEEPRFVVMMKKLEKDSDLKKLKVIDENEKIYEVMMVDDKLKVMIDNKKINVEDMEMHKIELLDDNMVLLKLEDVLVRFDGYNVKVHMGKHMTERHCGLCGHFDEEKDNDFYTSKNEYTDDVMEFHKSYILNDKCEVEKDLLKKKEHYKVEKFDKLVEDDFEFFNDDEYIREDKKIYKHKNLLKRDGTSFFRAGPLHRLRSIVADMIEKTKVMEFPHRICFSLDRVPMCRKDMVMDEVMDKKVRFTCLPRSSHEARQLLHKVRNDVVELNEYPVSFVETIQVPRTCIVY</sequence>
<protein>
    <submittedName>
        <fullName evidence="12">Vitellogenin domain-containing protein</fullName>
    </submittedName>
</protein>
<evidence type="ECO:0000259" key="8">
    <source>
        <dbReference type="PROSITE" id="PS51211"/>
    </source>
</evidence>
<dbReference type="Pfam" id="PF01347">
    <property type="entry name" value="Vitellogenin_N"/>
    <property type="match status" value="1"/>
</dbReference>
<dbReference type="SUPFAM" id="SSF48431">
    <property type="entry name" value="Lipovitellin-phosvitin complex, superhelical domain"/>
    <property type="match status" value="1"/>
</dbReference>
<dbReference type="FunFam" id="1.25.10.20:FF:000003">
    <property type="entry name" value="Vitellogenin C"/>
    <property type="match status" value="1"/>
</dbReference>
<name>A0A0N4XZL6_NIPBR</name>
<dbReference type="InterPro" id="IPR001747">
    <property type="entry name" value="Vitellogenin_N"/>
</dbReference>
<evidence type="ECO:0000313" key="10">
    <source>
        <dbReference type="EMBL" id="VDL72223.1"/>
    </source>
</evidence>
<dbReference type="Gene3D" id="1.25.10.20">
    <property type="entry name" value="Vitellinogen, superhelical"/>
    <property type="match status" value="1"/>
</dbReference>
<dbReference type="Pfam" id="PF09172">
    <property type="entry name" value="Vit_open_b-sht"/>
    <property type="match status" value="1"/>
</dbReference>
<dbReference type="GO" id="GO:0005319">
    <property type="term" value="F:lipid transporter activity"/>
    <property type="evidence" value="ECO:0007669"/>
    <property type="project" value="InterPro"/>
</dbReference>
<accession>A0A0N4XZL6</accession>
<feature type="disulfide bond" evidence="7">
    <location>
        <begin position="222"/>
        <end position="225"/>
    </location>
</feature>
<dbReference type="InterPro" id="IPR015816">
    <property type="entry name" value="Vitellinogen_b-sht_N"/>
</dbReference>
<dbReference type="GO" id="GO:0045735">
    <property type="term" value="F:nutrient reservoir activity"/>
    <property type="evidence" value="ECO:0007669"/>
    <property type="project" value="UniProtKB-KW"/>
</dbReference>
<evidence type="ECO:0000256" key="7">
    <source>
        <dbReference type="PROSITE-ProRule" id="PRU00557"/>
    </source>
</evidence>
<dbReference type="EMBL" id="UYSL01020030">
    <property type="protein sequence ID" value="VDL72223.1"/>
    <property type="molecule type" value="Genomic_DNA"/>
</dbReference>
<dbReference type="SUPFAM" id="SSF56968">
    <property type="entry name" value="Lipovitellin-phosvitin complex, beta-sheet shell regions"/>
    <property type="match status" value="2"/>
</dbReference>
<dbReference type="PANTHER" id="PTHR23345:SF15">
    <property type="entry name" value="VITELLOGENIN 1-RELATED"/>
    <property type="match status" value="1"/>
</dbReference>
<dbReference type="InterPro" id="IPR050733">
    <property type="entry name" value="Vitellogenin/Apolipophorin"/>
</dbReference>
<keyword evidence="6" id="KW-0325">Glycoprotein</keyword>
<reference evidence="10 11" key="2">
    <citation type="submission" date="2018-11" db="EMBL/GenBank/DDBJ databases">
        <authorList>
            <consortium name="Pathogen Informatics"/>
        </authorList>
    </citation>
    <scope>NUCLEOTIDE SEQUENCE [LARGE SCALE GENOMIC DNA]</scope>
</reference>
<dbReference type="OMA" id="RKWLIEA"/>
<dbReference type="GO" id="GO:0005576">
    <property type="term" value="C:extracellular region"/>
    <property type="evidence" value="ECO:0007669"/>
    <property type="project" value="UniProtKB-SubCell"/>
</dbReference>
<dbReference type="InterPro" id="IPR001846">
    <property type="entry name" value="VWF_type-D"/>
</dbReference>
<evidence type="ECO:0000256" key="5">
    <source>
        <dbReference type="ARBA" id="ARBA00023157"/>
    </source>
</evidence>
<evidence type="ECO:0000256" key="3">
    <source>
        <dbReference type="ARBA" id="ARBA00022729"/>
    </source>
</evidence>
<dbReference type="Pfam" id="PF00094">
    <property type="entry name" value="VWD"/>
    <property type="match status" value="1"/>
</dbReference>
<dbReference type="InterPro" id="IPR011030">
    <property type="entry name" value="Lipovitellin_superhlx_dom"/>
</dbReference>
<evidence type="ECO:0000259" key="9">
    <source>
        <dbReference type="PROSITE" id="PS51233"/>
    </source>
</evidence>
<dbReference type="InterPro" id="IPR015255">
    <property type="entry name" value="Vitellinogen_open_b-sht"/>
</dbReference>
<proteinExistence type="predicted"/>
<keyword evidence="5 7" id="KW-1015">Disulfide bond</keyword>
<gene>
    <name evidence="10" type="ORF">NBR_LOCUS8634</name>
</gene>
<reference evidence="12" key="1">
    <citation type="submission" date="2017-02" db="UniProtKB">
        <authorList>
            <consortium name="WormBaseParasite"/>
        </authorList>
    </citation>
    <scope>IDENTIFICATION</scope>
</reference>
<dbReference type="WBParaSite" id="NBR_0000863301-mRNA-1">
    <property type="protein sequence ID" value="NBR_0000863301-mRNA-1"/>
    <property type="gene ID" value="NBR_0000863301"/>
</dbReference>
<dbReference type="PANTHER" id="PTHR23345">
    <property type="entry name" value="VITELLOGENIN-RELATED"/>
    <property type="match status" value="1"/>
</dbReference>
<dbReference type="SMART" id="SM00638">
    <property type="entry name" value="LPD_N"/>
    <property type="match status" value="1"/>
</dbReference>
<dbReference type="Gene3D" id="2.20.80.10">
    <property type="entry name" value="Lipovitellin-phosvitin complex, chain A, domain 4"/>
    <property type="match status" value="1"/>
</dbReference>
<comment type="subcellular location">
    <subcellularLocation>
        <location evidence="1">Secreted</location>
    </subcellularLocation>
</comment>
<evidence type="ECO:0000313" key="12">
    <source>
        <dbReference type="WBParaSite" id="NBR_0000863301-mRNA-1"/>
    </source>
</evidence>
<dbReference type="SMART" id="SM01169">
    <property type="entry name" value="DUF1943"/>
    <property type="match status" value="1"/>
</dbReference>
<feature type="domain" description="Vitellogenin" evidence="8">
    <location>
        <begin position="24"/>
        <end position="683"/>
    </location>
</feature>
<evidence type="ECO:0000256" key="6">
    <source>
        <dbReference type="ARBA" id="ARBA00023180"/>
    </source>
</evidence>
<organism evidence="12">
    <name type="scientific">Nippostrongylus brasiliensis</name>
    <name type="common">Rat hookworm</name>
    <dbReference type="NCBI Taxonomy" id="27835"/>
    <lineage>
        <taxon>Eukaryota</taxon>
        <taxon>Metazoa</taxon>
        <taxon>Ecdysozoa</taxon>
        <taxon>Nematoda</taxon>
        <taxon>Chromadorea</taxon>
        <taxon>Rhabditida</taxon>
        <taxon>Rhabditina</taxon>
        <taxon>Rhabditomorpha</taxon>
        <taxon>Strongyloidea</taxon>
        <taxon>Heligmosomidae</taxon>
        <taxon>Nippostrongylus</taxon>
    </lineage>
</organism>
<dbReference type="PROSITE" id="PS51211">
    <property type="entry name" value="VITELLOGENIN"/>
    <property type="match status" value="1"/>
</dbReference>
<dbReference type="InterPro" id="IPR015819">
    <property type="entry name" value="Lipid_transp_b-sht_shell"/>
</dbReference>
<evidence type="ECO:0000256" key="4">
    <source>
        <dbReference type="ARBA" id="ARBA00022761"/>
    </source>
</evidence>
<evidence type="ECO:0000256" key="2">
    <source>
        <dbReference type="ARBA" id="ARBA00022525"/>
    </source>
</evidence>
<evidence type="ECO:0000256" key="1">
    <source>
        <dbReference type="ARBA" id="ARBA00004613"/>
    </source>
</evidence>
<dbReference type="Gene3D" id="2.30.230.10">
    <property type="entry name" value="Lipovitellin, beta-sheet shell regions, chain A"/>
    <property type="match status" value="1"/>
</dbReference>
<keyword evidence="3" id="KW-0732">Signal</keyword>
<dbReference type="Proteomes" id="UP000271162">
    <property type="component" value="Unassembled WGS sequence"/>
</dbReference>
<evidence type="ECO:0000313" key="11">
    <source>
        <dbReference type="Proteomes" id="UP000271162"/>
    </source>
</evidence>
<dbReference type="SMART" id="SM00216">
    <property type="entry name" value="VWD"/>
    <property type="match status" value="1"/>
</dbReference>
<comment type="caution">
    <text evidence="7">Lacks conserved residue(s) required for the propagation of feature annotation.</text>
</comment>
<keyword evidence="11" id="KW-1185">Reference proteome</keyword>